<dbReference type="PROSITE" id="PS51160">
    <property type="entry name" value="ACYLPHOSPHATASE_3"/>
    <property type="match status" value="1"/>
</dbReference>
<sequence>MFVSNGPVERIRVEVEGIVQGVGFRPFIYRLAARYGISGWVRNTPAGVLLEGEGERSHLSAFLRDISAQAPPLAAISSVHSETISVTGEGGFSILPSSGGENSAQISPDCDVCEDCLRELFDPRDRRYLYPFINCTNCGPRYSIITAIPYDRRFTTMERFAMCADCRAEYEDPANRRFHAQPNACPVCGPRIALLDSSGREVMQGGGGRGHDVLLAAVNLLQRGGVLAVKGIGGYHLAVDACNEEAVANLRRRKQRDEKPFAIMAPDLARIDSFARCSETEQRLLGGPERPIVLLPKREATPIASLVAPDNGYFGVMLPSTPLHHLLLRNNFIALVMTSGNQSDEPIAYRDSEAREQLAGIADLFLAHDREIHVRSDDSIIRVFHGSPLFLRRSRGYVPRGIRLPAEQPSVLAVGGELKATVCLTRNDRAFLSQHIGDLKNSATLRSLEECVAHLEKILEIRPALVAHDLHPDYLSTAYAVDLPDLPRVAVQHHHAHMASCMAENSLEGEAIGVIFDGTGYGLDGTVWGGEFLVGGYREFRRQGHMRLVALPGGDAAVREPYRMALSYLFDAGERDFAALQLSCLGDVSAQERHLLQRMLERGINAPLTSSCGRLFDAVSALLDVRSRITYEGQAAIELEALAESAVTDREYPFSVEEFAGRLILDMRPALVELLKDLALGVPRAIMARCFHNSMAAATAGMCERIRCRNGLNRVVLSGGVFQNKLLVEGTLNRLAELDFQVFTHRLVPPGDGGLALGQAVIAGCMRREAERSTELEMLR</sequence>
<keyword evidence="3" id="KW-0436">Ligase</keyword>
<dbReference type="InterPro" id="IPR017945">
    <property type="entry name" value="DHBP_synth_RibB-like_a/b_dom"/>
</dbReference>
<evidence type="ECO:0000256" key="8">
    <source>
        <dbReference type="PIRNR" id="PIRNR006256"/>
    </source>
</evidence>
<dbReference type="Gene3D" id="3.30.420.360">
    <property type="match status" value="1"/>
</dbReference>
<evidence type="ECO:0000256" key="7">
    <source>
        <dbReference type="ARBA" id="ARBA00048220"/>
    </source>
</evidence>
<name>A1ASQ9_PELPD</name>
<feature type="active site" evidence="9">
    <location>
        <position position="43"/>
    </location>
</feature>
<dbReference type="InterPro" id="IPR043129">
    <property type="entry name" value="ATPase_NBD"/>
</dbReference>
<evidence type="ECO:0000256" key="9">
    <source>
        <dbReference type="PROSITE-ProRule" id="PRU00520"/>
    </source>
</evidence>
<feature type="domain" description="Acylphosphatase-like" evidence="10">
    <location>
        <begin position="10"/>
        <end position="96"/>
    </location>
</feature>
<dbReference type="KEGG" id="ppd:Ppro_2780"/>
<dbReference type="Gene3D" id="3.30.420.40">
    <property type="match status" value="1"/>
</dbReference>
<evidence type="ECO:0000259" key="11">
    <source>
        <dbReference type="PROSITE" id="PS51163"/>
    </source>
</evidence>
<dbReference type="GO" id="GO:0003725">
    <property type="term" value="F:double-stranded RNA binding"/>
    <property type="evidence" value="ECO:0007669"/>
    <property type="project" value="InterPro"/>
</dbReference>
<dbReference type="SUPFAM" id="SSF53067">
    <property type="entry name" value="Actin-like ATPase domain"/>
    <property type="match status" value="1"/>
</dbReference>
<dbReference type="FunFam" id="3.30.420.40:FF:000124">
    <property type="entry name" value="Carbamoyltransferase HypF"/>
    <property type="match status" value="1"/>
</dbReference>
<dbReference type="InterPro" id="IPR017968">
    <property type="entry name" value="Acylphosphatase_CS"/>
</dbReference>
<feature type="domain" description="YrdC-like" evidence="11">
    <location>
        <begin position="211"/>
        <end position="396"/>
    </location>
</feature>
<reference evidence="12 13" key="1">
    <citation type="submission" date="2006-10" db="EMBL/GenBank/DDBJ databases">
        <title>Complete sequence of chromosome of Pelobacter propionicus DSM 2379.</title>
        <authorList>
            <consortium name="US DOE Joint Genome Institute"/>
            <person name="Copeland A."/>
            <person name="Lucas S."/>
            <person name="Lapidus A."/>
            <person name="Barry K."/>
            <person name="Detter J.C."/>
            <person name="Glavina del Rio T."/>
            <person name="Hammon N."/>
            <person name="Israni S."/>
            <person name="Dalin E."/>
            <person name="Tice H."/>
            <person name="Pitluck S."/>
            <person name="Saunders E."/>
            <person name="Brettin T."/>
            <person name="Bruce D."/>
            <person name="Han C."/>
            <person name="Tapia R."/>
            <person name="Schmutz J."/>
            <person name="Larimer F."/>
            <person name="Land M."/>
            <person name="Hauser L."/>
            <person name="Kyrpides N."/>
            <person name="Kim E."/>
            <person name="Lovley D."/>
            <person name="Richardson P."/>
        </authorList>
    </citation>
    <scope>NUCLEOTIDE SEQUENCE [LARGE SCALE GENOMIC DNA]</scope>
    <source>
        <strain evidence="13">DSM 2379 / NBRC 103807 / OttBd1</strain>
    </source>
</reference>
<evidence type="ECO:0000256" key="3">
    <source>
        <dbReference type="ARBA" id="ARBA00022598"/>
    </source>
</evidence>
<evidence type="ECO:0000256" key="5">
    <source>
        <dbReference type="ARBA" id="ARBA00022771"/>
    </source>
</evidence>
<evidence type="ECO:0000256" key="2">
    <source>
        <dbReference type="ARBA" id="ARBA00008097"/>
    </source>
</evidence>
<dbReference type="InterPro" id="IPR041440">
    <property type="entry name" value="HypF_C"/>
</dbReference>
<dbReference type="InterPro" id="IPR055128">
    <property type="entry name" value="HypF_C_2"/>
</dbReference>
<dbReference type="GO" id="GO:0008270">
    <property type="term" value="F:zinc ion binding"/>
    <property type="evidence" value="ECO:0007669"/>
    <property type="project" value="UniProtKB-KW"/>
</dbReference>
<evidence type="ECO:0000256" key="6">
    <source>
        <dbReference type="ARBA" id="ARBA00022833"/>
    </source>
</evidence>
<dbReference type="PROSITE" id="PS51163">
    <property type="entry name" value="YRDC"/>
    <property type="match status" value="1"/>
</dbReference>
<comment type="catalytic activity">
    <reaction evidence="9">
        <text>an acyl phosphate + H2O = a carboxylate + phosphate + H(+)</text>
        <dbReference type="Rhea" id="RHEA:14965"/>
        <dbReference type="ChEBI" id="CHEBI:15377"/>
        <dbReference type="ChEBI" id="CHEBI:15378"/>
        <dbReference type="ChEBI" id="CHEBI:29067"/>
        <dbReference type="ChEBI" id="CHEBI:43474"/>
        <dbReference type="ChEBI" id="CHEBI:59918"/>
        <dbReference type="EC" id="3.6.1.7"/>
    </reaction>
</comment>
<gene>
    <name evidence="12" type="ordered locus">Ppro_2780</name>
</gene>
<dbReference type="PROSITE" id="PS00150">
    <property type="entry name" value="ACYLPHOSPHATASE_1"/>
    <property type="match status" value="1"/>
</dbReference>
<dbReference type="Gene3D" id="3.30.110.120">
    <property type="match status" value="1"/>
</dbReference>
<dbReference type="Pfam" id="PF17788">
    <property type="entry name" value="HypF_C"/>
    <property type="match status" value="1"/>
</dbReference>
<dbReference type="HOGENOM" id="CLU_009164_0_0_7"/>
<dbReference type="Gene3D" id="3.90.870.50">
    <property type="match status" value="1"/>
</dbReference>
<keyword evidence="5" id="KW-0863">Zinc-finger</keyword>
<dbReference type="SUPFAM" id="SSF55821">
    <property type="entry name" value="YrdC/RibB"/>
    <property type="match status" value="1"/>
</dbReference>
<feature type="active site" evidence="9">
    <location>
        <position position="25"/>
    </location>
</feature>
<keyword evidence="9" id="KW-0378">Hydrolase</keyword>
<evidence type="ECO:0000313" key="13">
    <source>
        <dbReference type="Proteomes" id="UP000006732"/>
    </source>
</evidence>
<dbReference type="GO" id="GO:0016743">
    <property type="term" value="F:carboxyl- or carbamoyltransferase activity"/>
    <property type="evidence" value="ECO:0007669"/>
    <property type="project" value="UniProtKB-UniRule"/>
</dbReference>
<dbReference type="InterPro" id="IPR001792">
    <property type="entry name" value="Acylphosphatase-like_dom"/>
</dbReference>
<dbReference type="InterPro" id="IPR004421">
    <property type="entry name" value="Carbamoyltransferase_HypF"/>
</dbReference>
<dbReference type="GO" id="GO:0003998">
    <property type="term" value="F:acylphosphatase activity"/>
    <property type="evidence" value="ECO:0007669"/>
    <property type="project" value="UniProtKB-EC"/>
</dbReference>
<protein>
    <recommendedName>
        <fullName evidence="8">Carbamoyltransferase</fullName>
        <ecNumber evidence="8">6.2.-.-</ecNumber>
    </recommendedName>
</protein>
<dbReference type="PIRSF" id="PIRSF006256">
    <property type="entry name" value="CMPcnvr_hdrg_mat"/>
    <property type="match status" value="1"/>
</dbReference>
<comment type="similarity">
    <text evidence="2 8">Belongs to the carbamoyltransferase HypF family.</text>
</comment>
<dbReference type="GO" id="GO:0051604">
    <property type="term" value="P:protein maturation"/>
    <property type="evidence" value="ECO:0007669"/>
    <property type="project" value="TreeGrafter"/>
</dbReference>
<dbReference type="Proteomes" id="UP000006732">
    <property type="component" value="Chromosome"/>
</dbReference>
<dbReference type="InterPro" id="IPR036046">
    <property type="entry name" value="Acylphosphatase-like_dom_sf"/>
</dbReference>
<dbReference type="InterPro" id="IPR006070">
    <property type="entry name" value="Sua5-like_dom"/>
</dbReference>
<dbReference type="NCBIfam" id="TIGR00143">
    <property type="entry name" value="hypF"/>
    <property type="match status" value="1"/>
</dbReference>
<dbReference type="PANTHER" id="PTHR42959:SF1">
    <property type="entry name" value="CARBAMOYLTRANSFERASE HYPF"/>
    <property type="match status" value="1"/>
</dbReference>
<keyword evidence="13" id="KW-1185">Reference proteome</keyword>
<organism evidence="12 13">
    <name type="scientific">Pelobacter propionicus (strain DSM 2379 / NBRC 103807 / OttBd1)</name>
    <dbReference type="NCBI Taxonomy" id="338966"/>
    <lineage>
        <taxon>Bacteria</taxon>
        <taxon>Pseudomonadati</taxon>
        <taxon>Thermodesulfobacteriota</taxon>
        <taxon>Desulfuromonadia</taxon>
        <taxon>Desulfuromonadales</taxon>
        <taxon>Desulfuromonadaceae</taxon>
        <taxon>Pelobacter</taxon>
    </lineage>
</organism>
<keyword evidence="4" id="KW-0479">Metal-binding</keyword>
<evidence type="ECO:0000259" key="10">
    <source>
        <dbReference type="PROSITE" id="PS51160"/>
    </source>
</evidence>
<dbReference type="GO" id="GO:0016874">
    <property type="term" value="F:ligase activity"/>
    <property type="evidence" value="ECO:0007669"/>
    <property type="project" value="UniProtKB-UniRule"/>
</dbReference>
<dbReference type="Pfam" id="PF01300">
    <property type="entry name" value="Sua5_yciO_yrdC"/>
    <property type="match status" value="1"/>
</dbReference>
<dbReference type="PANTHER" id="PTHR42959">
    <property type="entry name" value="CARBAMOYLTRANSFERASE"/>
    <property type="match status" value="1"/>
</dbReference>
<proteinExistence type="inferred from homology"/>
<dbReference type="UniPathway" id="UPA00335"/>
<dbReference type="InterPro" id="IPR011125">
    <property type="entry name" value="Znf_HypF"/>
</dbReference>
<evidence type="ECO:0000256" key="4">
    <source>
        <dbReference type="ARBA" id="ARBA00022723"/>
    </source>
</evidence>
<dbReference type="Pfam" id="PF07503">
    <property type="entry name" value="zf-HYPF"/>
    <property type="match status" value="2"/>
</dbReference>
<evidence type="ECO:0000256" key="1">
    <source>
        <dbReference type="ARBA" id="ARBA00004711"/>
    </source>
</evidence>
<dbReference type="SUPFAM" id="SSF54975">
    <property type="entry name" value="Acylphosphatase/BLUF domain-like"/>
    <property type="match status" value="1"/>
</dbReference>
<dbReference type="InterPro" id="IPR051060">
    <property type="entry name" value="Carbamoyltrans_HypF-like"/>
</dbReference>
<comment type="catalytic activity">
    <reaction evidence="7">
        <text>C-terminal L-cysteinyl-[HypE protein] + carbamoyl phosphate + ATP + H2O = C-terminal S-carboxamide-L-cysteinyl-[HypE protein] + AMP + phosphate + diphosphate + H(+)</text>
        <dbReference type="Rhea" id="RHEA:55636"/>
        <dbReference type="Rhea" id="RHEA-COMP:14247"/>
        <dbReference type="Rhea" id="RHEA-COMP:14392"/>
        <dbReference type="ChEBI" id="CHEBI:15377"/>
        <dbReference type="ChEBI" id="CHEBI:15378"/>
        <dbReference type="ChEBI" id="CHEBI:30616"/>
        <dbReference type="ChEBI" id="CHEBI:33019"/>
        <dbReference type="ChEBI" id="CHEBI:43474"/>
        <dbReference type="ChEBI" id="CHEBI:58228"/>
        <dbReference type="ChEBI" id="CHEBI:76913"/>
        <dbReference type="ChEBI" id="CHEBI:139126"/>
        <dbReference type="ChEBI" id="CHEBI:456215"/>
    </reaction>
</comment>
<dbReference type="STRING" id="338966.Ppro_2780"/>
<dbReference type="EC" id="6.2.-.-" evidence="8"/>
<dbReference type="eggNOG" id="COG0068">
    <property type="taxonomic scope" value="Bacteria"/>
</dbReference>
<dbReference type="RefSeq" id="WP_011736629.1">
    <property type="nucleotide sequence ID" value="NC_008609.1"/>
</dbReference>
<evidence type="ECO:0000313" key="12">
    <source>
        <dbReference type="EMBL" id="ABL00380.1"/>
    </source>
</evidence>
<dbReference type="OrthoDB" id="9808093at2"/>
<dbReference type="AlphaFoldDB" id="A1ASQ9"/>
<dbReference type="EMBL" id="CP000482">
    <property type="protein sequence ID" value="ABL00380.1"/>
    <property type="molecule type" value="Genomic_DNA"/>
</dbReference>
<dbReference type="Pfam" id="PF00708">
    <property type="entry name" value="Acylphosphatase"/>
    <property type="match status" value="1"/>
</dbReference>
<keyword evidence="6" id="KW-0862">Zinc</keyword>
<comment type="pathway">
    <text evidence="1">Protein modification; [NiFe] hydrogenase maturation.</text>
</comment>
<dbReference type="Pfam" id="PF22521">
    <property type="entry name" value="HypF_C_2"/>
    <property type="match status" value="1"/>
</dbReference>
<accession>A1ASQ9</accession>